<accession>A0AA39TC20</accession>
<dbReference type="EMBL" id="JAUESC010000002">
    <property type="protein sequence ID" value="KAK0603629.1"/>
    <property type="molecule type" value="Genomic_DNA"/>
</dbReference>
<protein>
    <submittedName>
        <fullName evidence="1">Uncharacterized protein</fullName>
    </submittedName>
</protein>
<organism evidence="1 2">
    <name type="scientific">Acer saccharum</name>
    <name type="common">Sugar maple</name>
    <dbReference type="NCBI Taxonomy" id="4024"/>
    <lineage>
        <taxon>Eukaryota</taxon>
        <taxon>Viridiplantae</taxon>
        <taxon>Streptophyta</taxon>
        <taxon>Embryophyta</taxon>
        <taxon>Tracheophyta</taxon>
        <taxon>Spermatophyta</taxon>
        <taxon>Magnoliopsida</taxon>
        <taxon>eudicotyledons</taxon>
        <taxon>Gunneridae</taxon>
        <taxon>Pentapetalae</taxon>
        <taxon>rosids</taxon>
        <taxon>malvids</taxon>
        <taxon>Sapindales</taxon>
        <taxon>Sapindaceae</taxon>
        <taxon>Hippocastanoideae</taxon>
        <taxon>Acereae</taxon>
        <taxon>Acer</taxon>
    </lineage>
</organism>
<proteinExistence type="predicted"/>
<keyword evidence="2" id="KW-1185">Reference proteome</keyword>
<reference evidence="1" key="1">
    <citation type="journal article" date="2022" name="Plant J.">
        <title>Strategies of tolerance reflected in two North American maple genomes.</title>
        <authorList>
            <person name="McEvoy S.L."/>
            <person name="Sezen U.U."/>
            <person name="Trouern-Trend A."/>
            <person name="McMahon S.M."/>
            <person name="Schaberg P.G."/>
            <person name="Yang J."/>
            <person name="Wegrzyn J.L."/>
            <person name="Swenson N.G."/>
        </authorList>
    </citation>
    <scope>NUCLEOTIDE SEQUENCE</scope>
    <source>
        <strain evidence="1">NS2018</strain>
    </source>
</reference>
<comment type="caution">
    <text evidence="1">The sequence shown here is derived from an EMBL/GenBank/DDBJ whole genome shotgun (WGS) entry which is preliminary data.</text>
</comment>
<evidence type="ECO:0000313" key="2">
    <source>
        <dbReference type="Proteomes" id="UP001168877"/>
    </source>
</evidence>
<evidence type="ECO:0000313" key="1">
    <source>
        <dbReference type="EMBL" id="KAK0603629.1"/>
    </source>
</evidence>
<sequence>MKFVHRKSLCKVLQKTKLLDCVKLLGLDLGTGYSGVAILHGDRPAKEALRVTEILVSKNKIFRFGDLIKGLVRSSVYTIVGGEIVEL</sequence>
<gene>
    <name evidence="1" type="ORF">LWI29_006960</name>
</gene>
<dbReference type="Proteomes" id="UP001168877">
    <property type="component" value="Unassembled WGS sequence"/>
</dbReference>
<dbReference type="AlphaFoldDB" id="A0AA39TC20"/>
<reference evidence="1" key="2">
    <citation type="submission" date="2023-06" db="EMBL/GenBank/DDBJ databases">
        <authorList>
            <person name="Swenson N.G."/>
            <person name="Wegrzyn J.L."/>
            <person name="Mcevoy S.L."/>
        </authorList>
    </citation>
    <scope>NUCLEOTIDE SEQUENCE</scope>
    <source>
        <strain evidence="1">NS2018</strain>
        <tissue evidence="1">Leaf</tissue>
    </source>
</reference>
<name>A0AA39TC20_ACESA</name>